<feature type="binding site" description="axial binding residue" evidence="8">
    <location>
        <position position="394"/>
    </location>
    <ligand>
        <name>heme</name>
        <dbReference type="ChEBI" id="CHEBI:30413"/>
    </ligand>
    <ligandPart>
        <name>Fe</name>
        <dbReference type="ChEBI" id="CHEBI:18248"/>
    </ligandPart>
</feature>
<feature type="region of interest" description="Disordered" evidence="10">
    <location>
        <begin position="428"/>
        <end position="457"/>
    </location>
</feature>
<evidence type="ECO:0000256" key="6">
    <source>
        <dbReference type="ARBA" id="ARBA00023004"/>
    </source>
</evidence>
<dbReference type="InterPro" id="IPR017972">
    <property type="entry name" value="Cyt_P450_CS"/>
</dbReference>
<dbReference type="GO" id="GO:0016125">
    <property type="term" value="P:sterol metabolic process"/>
    <property type="evidence" value="ECO:0007669"/>
    <property type="project" value="TreeGrafter"/>
</dbReference>
<dbReference type="InterPro" id="IPR002403">
    <property type="entry name" value="Cyt_P450_E_grp-IV"/>
</dbReference>
<evidence type="ECO:0000256" key="10">
    <source>
        <dbReference type="SAM" id="MobiDB-lite"/>
    </source>
</evidence>
<evidence type="ECO:0000256" key="9">
    <source>
        <dbReference type="RuleBase" id="RU000461"/>
    </source>
</evidence>
<dbReference type="GO" id="GO:0020037">
    <property type="term" value="F:heme binding"/>
    <property type="evidence" value="ECO:0007669"/>
    <property type="project" value="InterPro"/>
</dbReference>
<gene>
    <name evidence="11" type="ORF">I601_1205</name>
</gene>
<evidence type="ECO:0000256" key="2">
    <source>
        <dbReference type="ARBA" id="ARBA00010617"/>
    </source>
</evidence>
<dbReference type="Gene3D" id="1.10.630.10">
    <property type="entry name" value="Cytochrome P450"/>
    <property type="match status" value="1"/>
</dbReference>
<dbReference type="InterPro" id="IPR001128">
    <property type="entry name" value="Cyt_P450"/>
</dbReference>
<dbReference type="SUPFAM" id="SSF48264">
    <property type="entry name" value="Cytochrome P450"/>
    <property type="match status" value="1"/>
</dbReference>
<evidence type="ECO:0000256" key="3">
    <source>
        <dbReference type="ARBA" id="ARBA00022617"/>
    </source>
</evidence>
<comment type="cofactor">
    <cofactor evidence="1 8">
        <name>heme</name>
        <dbReference type="ChEBI" id="CHEBI:30413"/>
    </cofactor>
</comment>
<accession>A0A1A9GH81</accession>
<keyword evidence="6 8" id="KW-0408">Iron</keyword>
<dbReference type="EC" id="1.14.-.-" evidence="11"/>
<feature type="compositionally biased region" description="Basic and acidic residues" evidence="10">
    <location>
        <begin position="444"/>
        <end position="457"/>
    </location>
</feature>
<dbReference type="EMBL" id="CP015079">
    <property type="protein sequence ID" value="ANH37647.1"/>
    <property type="molecule type" value="Genomic_DNA"/>
</dbReference>
<comment type="similarity">
    <text evidence="2 9">Belongs to the cytochrome P450 family.</text>
</comment>
<keyword evidence="12" id="KW-1185">Reference proteome</keyword>
<dbReference type="GO" id="GO:0016705">
    <property type="term" value="F:oxidoreductase activity, acting on paired donors, with incorporation or reduction of molecular oxygen"/>
    <property type="evidence" value="ECO:0007669"/>
    <property type="project" value="InterPro"/>
</dbReference>
<dbReference type="PRINTS" id="PR00465">
    <property type="entry name" value="EP450IV"/>
</dbReference>
<dbReference type="GO" id="GO:0005506">
    <property type="term" value="F:iron ion binding"/>
    <property type="evidence" value="ECO:0007669"/>
    <property type="project" value="InterPro"/>
</dbReference>
<dbReference type="STRING" id="1300347.I601_1205"/>
<dbReference type="InterPro" id="IPR036396">
    <property type="entry name" value="Cyt_P450_sf"/>
</dbReference>
<dbReference type="CDD" id="cd11045">
    <property type="entry name" value="CYP136-like"/>
    <property type="match status" value="1"/>
</dbReference>
<evidence type="ECO:0000313" key="11">
    <source>
        <dbReference type="EMBL" id="ANH37647.1"/>
    </source>
</evidence>
<keyword evidence="7 9" id="KW-0503">Monooxygenase</keyword>
<dbReference type="AlphaFoldDB" id="A0A1A9GH81"/>
<dbReference type="Proteomes" id="UP000077868">
    <property type="component" value="Chromosome"/>
</dbReference>
<keyword evidence="4 8" id="KW-0479">Metal-binding</keyword>
<evidence type="ECO:0000256" key="1">
    <source>
        <dbReference type="ARBA" id="ARBA00001971"/>
    </source>
</evidence>
<evidence type="ECO:0000256" key="5">
    <source>
        <dbReference type="ARBA" id="ARBA00023002"/>
    </source>
</evidence>
<evidence type="ECO:0000256" key="4">
    <source>
        <dbReference type="ARBA" id="ARBA00022723"/>
    </source>
</evidence>
<name>A0A1A9GH81_9ACTN</name>
<dbReference type="KEGG" id="ndk:I601_1205"/>
<dbReference type="PANTHER" id="PTHR24286">
    <property type="entry name" value="CYTOCHROME P450 26"/>
    <property type="match status" value="1"/>
</dbReference>
<evidence type="ECO:0000313" key="12">
    <source>
        <dbReference type="Proteomes" id="UP000077868"/>
    </source>
</evidence>
<protein>
    <submittedName>
        <fullName evidence="11">Putative cytochrome P450 120</fullName>
        <ecNumber evidence="11">1.14.-.-</ecNumber>
    </submittedName>
</protein>
<keyword evidence="5 9" id="KW-0560">Oxidoreductase</keyword>
<evidence type="ECO:0000256" key="7">
    <source>
        <dbReference type="ARBA" id="ARBA00023033"/>
    </source>
</evidence>
<keyword evidence="3 8" id="KW-0349">Heme</keyword>
<evidence type="ECO:0000256" key="8">
    <source>
        <dbReference type="PIRSR" id="PIRSR602403-1"/>
    </source>
</evidence>
<sequence>MAASPPVRELPPLTRRARGLPVVGRTLDYVRDPQALFERQWSEHGPVSPLPLLGHPWVLLLGPDACGAALTNGDKAFANAPAWTYLVGPFFRRGLMLLDFEEHRLHRRILQQAFTRDRLEGYSRSLQPAARAGVAAWTPDPAFRAHPALKALTLDLAAQIFMGGAELTSPEEMDRVNRAFIDCVQAASALVRRPVPGTRWWRATRGRRRLEEFLHGYLPARRAAPGDDLLSQLCLLEDDDGQRFGDQAVVDHMIFLMMAAHDTSTSTLTTMTEMLGKHPEWQERCRAESLALGPDPTLAELEGLTSLDLVMRECLRLRAPVPLVVRRTVKDTEVLGTRIPAGRFVAVAPGFSHLMAEHWSDPERFDPERFGPERREDRSHRHAWMPFGAGVHKCLGMAFAGIEVTTVMHHLLRRCTWDVDPGYRPPLDHRSLPFPTDGQPLDLRPLDPRSLDSQENP</sequence>
<reference evidence="11 12" key="1">
    <citation type="submission" date="2016-03" db="EMBL/GenBank/DDBJ databases">
        <title>Complete genome sequence of a soil Actinobacterium, Nocardioides dokdonensis FR1436.</title>
        <authorList>
            <person name="Kwon S.-K."/>
            <person name="Kim K."/>
            <person name="Kim J.F."/>
        </authorList>
    </citation>
    <scope>NUCLEOTIDE SEQUENCE [LARGE SCALE GENOMIC DNA]</scope>
    <source>
        <strain evidence="11 12">FR1436</strain>
    </source>
</reference>
<organism evidence="11 12">
    <name type="scientific">Nocardioides dokdonensis FR1436</name>
    <dbReference type="NCBI Taxonomy" id="1300347"/>
    <lineage>
        <taxon>Bacteria</taxon>
        <taxon>Bacillati</taxon>
        <taxon>Actinomycetota</taxon>
        <taxon>Actinomycetes</taxon>
        <taxon>Propionibacteriales</taxon>
        <taxon>Nocardioidaceae</taxon>
        <taxon>Nocardioides</taxon>
    </lineage>
</organism>
<dbReference type="Pfam" id="PF00067">
    <property type="entry name" value="p450"/>
    <property type="match status" value="1"/>
</dbReference>
<proteinExistence type="inferred from homology"/>
<dbReference type="PANTHER" id="PTHR24286:SF24">
    <property type="entry name" value="LANOSTEROL 14-ALPHA DEMETHYLASE"/>
    <property type="match status" value="1"/>
</dbReference>
<dbReference type="PROSITE" id="PS00086">
    <property type="entry name" value="CYTOCHROME_P450"/>
    <property type="match status" value="1"/>
</dbReference>
<dbReference type="PATRIC" id="fig|1300347.3.peg.1207"/>
<dbReference type="GO" id="GO:0004497">
    <property type="term" value="F:monooxygenase activity"/>
    <property type="evidence" value="ECO:0007669"/>
    <property type="project" value="UniProtKB-KW"/>
</dbReference>
<dbReference type="PRINTS" id="PR00385">
    <property type="entry name" value="P450"/>
</dbReference>